<accession>A0A5M3WGF7</accession>
<gene>
    <name evidence="1" type="ORF">Amac_009650</name>
</gene>
<dbReference type="RefSeq" id="WP_155353083.1">
    <property type="nucleotide sequence ID" value="NZ_BAAAHL010000012.1"/>
</dbReference>
<sequence>MTVLRRKAAWPADVLIRFVNVGGAAVDLHSLRFATKWDYRGAPYAATTPYEMDGFNWRCLGCKEYGREGDTYNDPGYGDLREAREAAQQHAERCRATPQEQAMTGWEYHVAYGNPHLSGEELNALGRDSWELVSTEQRGGYCLIYHFKRVSS</sequence>
<dbReference type="AlphaFoldDB" id="A0A5M3WGF7"/>
<protein>
    <submittedName>
        <fullName evidence="1">Uncharacterized protein</fullName>
    </submittedName>
</protein>
<dbReference type="Proteomes" id="UP000331127">
    <property type="component" value="Unassembled WGS sequence"/>
</dbReference>
<evidence type="ECO:0000313" key="1">
    <source>
        <dbReference type="EMBL" id="GES07370.1"/>
    </source>
</evidence>
<keyword evidence="2" id="KW-1185">Reference proteome</keyword>
<proteinExistence type="predicted"/>
<name>A0A5M3WGF7_9ACTN</name>
<organism evidence="1 2">
    <name type="scientific">Acrocarpospora macrocephala</name>
    <dbReference type="NCBI Taxonomy" id="150177"/>
    <lineage>
        <taxon>Bacteria</taxon>
        <taxon>Bacillati</taxon>
        <taxon>Actinomycetota</taxon>
        <taxon>Actinomycetes</taxon>
        <taxon>Streptosporangiales</taxon>
        <taxon>Streptosporangiaceae</taxon>
        <taxon>Acrocarpospora</taxon>
    </lineage>
</organism>
<dbReference type="EMBL" id="BLAE01000006">
    <property type="protein sequence ID" value="GES07370.1"/>
    <property type="molecule type" value="Genomic_DNA"/>
</dbReference>
<evidence type="ECO:0000313" key="2">
    <source>
        <dbReference type="Proteomes" id="UP000331127"/>
    </source>
</evidence>
<dbReference type="OrthoDB" id="3542740at2"/>
<comment type="caution">
    <text evidence="1">The sequence shown here is derived from an EMBL/GenBank/DDBJ whole genome shotgun (WGS) entry which is preliminary data.</text>
</comment>
<reference evidence="1 2" key="1">
    <citation type="submission" date="2019-10" db="EMBL/GenBank/DDBJ databases">
        <title>Whole genome shotgun sequence of Acrocarpospora macrocephala NBRC 16266.</title>
        <authorList>
            <person name="Ichikawa N."/>
            <person name="Kimura A."/>
            <person name="Kitahashi Y."/>
            <person name="Komaki H."/>
            <person name="Oguchi A."/>
        </authorList>
    </citation>
    <scope>NUCLEOTIDE SEQUENCE [LARGE SCALE GENOMIC DNA]</scope>
    <source>
        <strain evidence="1 2">NBRC 16266</strain>
    </source>
</reference>